<feature type="compositionally biased region" description="Low complexity" evidence="1">
    <location>
        <begin position="33"/>
        <end position="46"/>
    </location>
</feature>
<evidence type="ECO:0000313" key="2">
    <source>
        <dbReference type="EMBL" id="GEB48791.1"/>
    </source>
</evidence>
<comment type="caution">
    <text evidence="2">The sequence shown here is derived from an EMBL/GenBank/DDBJ whole genome shotgun (WGS) entry which is preliminary data.</text>
</comment>
<dbReference type="AlphaFoldDB" id="A0A4Y3QU82"/>
<keyword evidence="3" id="KW-1185">Reference proteome</keyword>
<evidence type="ECO:0000256" key="1">
    <source>
        <dbReference type="SAM" id="MobiDB-lite"/>
    </source>
</evidence>
<organism evidence="2 3">
    <name type="scientific">Streptomyces cacaoi</name>
    <dbReference type="NCBI Taxonomy" id="1898"/>
    <lineage>
        <taxon>Bacteria</taxon>
        <taxon>Bacillati</taxon>
        <taxon>Actinomycetota</taxon>
        <taxon>Actinomycetes</taxon>
        <taxon>Kitasatosporales</taxon>
        <taxon>Streptomycetaceae</taxon>
        <taxon>Streptomyces</taxon>
    </lineage>
</organism>
<protein>
    <submittedName>
        <fullName evidence="2">Uncharacterized protein</fullName>
    </submittedName>
</protein>
<dbReference type="Proteomes" id="UP000319210">
    <property type="component" value="Unassembled WGS sequence"/>
</dbReference>
<dbReference type="EMBL" id="BJMM01000004">
    <property type="protein sequence ID" value="GEB48791.1"/>
    <property type="molecule type" value="Genomic_DNA"/>
</dbReference>
<reference evidence="2 3" key="1">
    <citation type="submission" date="2019-06" db="EMBL/GenBank/DDBJ databases">
        <title>Whole genome shotgun sequence of Streptomyces cacaoi subsp. cacaoi NBRC 12748.</title>
        <authorList>
            <person name="Hosoyama A."/>
            <person name="Uohara A."/>
            <person name="Ohji S."/>
            <person name="Ichikawa N."/>
        </authorList>
    </citation>
    <scope>NUCLEOTIDE SEQUENCE [LARGE SCALE GENOMIC DNA]</scope>
    <source>
        <strain evidence="2 3">NBRC 12748</strain>
    </source>
</reference>
<accession>A0A4Y3QU82</accession>
<gene>
    <name evidence="2" type="ORF">SCA03_13420</name>
</gene>
<name>A0A4Y3QU82_STRCI</name>
<sequence>MSATPPEGCTAAPRRPEDAEAVLEALGRSADSARAVLRPGRRPAAGRARRPPVLRDARGAAQPSG</sequence>
<evidence type="ECO:0000313" key="3">
    <source>
        <dbReference type="Proteomes" id="UP000319210"/>
    </source>
</evidence>
<feature type="region of interest" description="Disordered" evidence="1">
    <location>
        <begin position="33"/>
        <end position="65"/>
    </location>
</feature>
<proteinExistence type="predicted"/>